<dbReference type="PANTHER" id="PTHR16515:SF49">
    <property type="entry name" value="GASTRULA ZINC FINGER PROTEIN XLCGF49.1-LIKE-RELATED"/>
    <property type="match status" value="1"/>
</dbReference>
<feature type="domain" description="C2H2-type" evidence="12">
    <location>
        <begin position="255"/>
        <end position="280"/>
    </location>
</feature>
<dbReference type="InParanoid" id="A8PWE2"/>
<feature type="domain" description="C2H2-type" evidence="12">
    <location>
        <begin position="227"/>
        <end position="254"/>
    </location>
</feature>
<feature type="compositionally biased region" description="Low complexity" evidence="11">
    <location>
        <begin position="190"/>
        <end position="203"/>
    </location>
</feature>
<keyword evidence="14" id="KW-1185">Reference proteome</keyword>
<keyword evidence="2" id="KW-0479">Metal-binding</keyword>
<evidence type="ECO:0000256" key="10">
    <source>
        <dbReference type="PROSITE-ProRule" id="PRU00042"/>
    </source>
</evidence>
<evidence type="ECO:0000256" key="1">
    <source>
        <dbReference type="ARBA" id="ARBA00004123"/>
    </source>
</evidence>
<dbReference type="SUPFAM" id="SSF57667">
    <property type="entry name" value="beta-beta-alpha zinc fingers"/>
    <property type="match status" value="1"/>
</dbReference>
<dbReference type="InterPro" id="IPR036236">
    <property type="entry name" value="Znf_C2H2_sf"/>
</dbReference>
<dbReference type="KEGG" id="mgl:MGL_1078"/>
<evidence type="ECO:0000256" key="6">
    <source>
        <dbReference type="ARBA" id="ARBA00023015"/>
    </source>
</evidence>
<reference evidence="13 14" key="1">
    <citation type="journal article" date="2007" name="Proc. Natl. Acad. Sci. U.S.A.">
        <title>Dandruff-associated Malassezia genomes reveal convergent and divergent virulence traits shared with plant and human fungal pathogens.</title>
        <authorList>
            <person name="Xu J."/>
            <person name="Saunders C.W."/>
            <person name="Hu P."/>
            <person name="Grant R.A."/>
            <person name="Boekhout T."/>
            <person name="Kuramae E.E."/>
            <person name="Kronstad J.W."/>
            <person name="Deangelis Y.M."/>
            <person name="Reeder N.L."/>
            <person name="Johnstone K.R."/>
            <person name="Leland M."/>
            <person name="Fieno A.M."/>
            <person name="Begley W.M."/>
            <person name="Sun Y."/>
            <person name="Lacey M.P."/>
            <person name="Chaudhary T."/>
            <person name="Keough T."/>
            <person name="Chu L."/>
            <person name="Sears R."/>
            <person name="Yuan B."/>
            <person name="Dawson T.L.Jr."/>
        </authorList>
    </citation>
    <scope>NUCLEOTIDE SEQUENCE [LARGE SCALE GENOMIC DNA]</scope>
    <source>
        <strain evidence="14">ATCC MYA-4612 / CBS 7966</strain>
    </source>
</reference>
<feature type="region of interest" description="Disordered" evidence="11">
    <location>
        <begin position="61"/>
        <end position="144"/>
    </location>
</feature>
<keyword evidence="5" id="KW-0862">Zinc</keyword>
<dbReference type="GO" id="GO:0005634">
    <property type="term" value="C:nucleus"/>
    <property type="evidence" value="ECO:0007669"/>
    <property type="project" value="UniProtKB-SubCell"/>
</dbReference>
<dbReference type="FunFam" id="3.30.160.60:FF:000045">
    <property type="entry name" value="ZFP69 zinc finger protein B"/>
    <property type="match status" value="1"/>
</dbReference>
<dbReference type="Pfam" id="PF00096">
    <property type="entry name" value="zf-C2H2"/>
    <property type="match status" value="2"/>
</dbReference>
<dbReference type="AlphaFoldDB" id="A8PWE2"/>
<comment type="caution">
    <text evidence="13">The sequence shown here is derived from an EMBL/GenBank/DDBJ whole genome shotgun (WGS) entry which is preliminary data.</text>
</comment>
<evidence type="ECO:0000256" key="9">
    <source>
        <dbReference type="ARBA" id="ARBA00023242"/>
    </source>
</evidence>
<evidence type="ECO:0000256" key="11">
    <source>
        <dbReference type="SAM" id="MobiDB-lite"/>
    </source>
</evidence>
<dbReference type="InterPro" id="IPR050331">
    <property type="entry name" value="Zinc_finger"/>
</dbReference>
<evidence type="ECO:0000313" key="13">
    <source>
        <dbReference type="EMBL" id="EDP44596.1"/>
    </source>
</evidence>
<comment type="subcellular location">
    <subcellularLocation>
        <location evidence="1">Nucleus</location>
    </subcellularLocation>
</comment>
<evidence type="ECO:0000313" key="14">
    <source>
        <dbReference type="Proteomes" id="UP000008837"/>
    </source>
</evidence>
<name>A8PWE2_MALGO</name>
<feature type="region of interest" description="Disordered" evidence="11">
    <location>
        <begin position="171"/>
        <end position="203"/>
    </location>
</feature>
<dbReference type="InterPro" id="IPR013087">
    <property type="entry name" value="Znf_C2H2_type"/>
</dbReference>
<keyword evidence="6" id="KW-0805">Transcription regulation</keyword>
<dbReference type="GO" id="GO:0003677">
    <property type="term" value="F:DNA binding"/>
    <property type="evidence" value="ECO:0007669"/>
    <property type="project" value="UniProtKB-KW"/>
</dbReference>
<proteinExistence type="predicted"/>
<dbReference type="FunFam" id="3.30.160.60:FF:001289">
    <property type="entry name" value="Zinc finger protein 574"/>
    <property type="match status" value="1"/>
</dbReference>
<dbReference type="OrthoDB" id="6077919at2759"/>
<evidence type="ECO:0000259" key="12">
    <source>
        <dbReference type="PROSITE" id="PS50157"/>
    </source>
</evidence>
<dbReference type="Gene3D" id="3.30.160.60">
    <property type="entry name" value="Classic Zinc Finger"/>
    <property type="match status" value="2"/>
</dbReference>
<gene>
    <name evidence="13" type="ORF">MGL_1078</name>
</gene>
<keyword evidence="8" id="KW-0804">Transcription</keyword>
<dbReference type="GO" id="GO:0006357">
    <property type="term" value="P:regulation of transcription by RNA polymerase II"/>
    <property type="evidence" value="ECO:0007669"/>
    <property type="project" value="UniProtKB-ARBA"/>
</dbReference>
<evidence type="ECO:0000256" key="2">
    <source>
        <dbReference type="ARBA" id="ARBA00022723"/>
    </source>
</evidence>
<dbReference type="PROSITE" id="PS00028">
    <property type="entry name" value="ZINC_FINGER_C2H2_1"/>
    <property type="match status" value="2"/>
</dbReference>
<dbReference type="GO" id="GO:0008270">
    <property type="term" value="F:zinc ion binding"/>
    <property type="evidence" value="ECO:0007669"/>
    <property type="project" value="UniProtKB-KW"/>
</dbReference>
<protein>
    <recommendedName>
        <fullName evidence="12">C2H2-type domain-containing protein</fullName>
    </recommendedName>
</protein>
<keyword evidence="3" id="KW-0677">Repeat</keyword>
<keyword evidence="7" id="KW-0238">DNA-binding</keyword>
<dbReference type="STRING" id="425265.A8PWE2"/>
<keyword evidence="4 10" id="KW-0863">Zinc-finger</keyword>
<evidence type="ECO:0000256" key="3">
    <source>
        <dbReference type="ARBA" id="ARBA00022737"/>
    </source>
</evidence>
<keyword evidence="9" id="KW-0539">Nucleus</keyword>
<organism evidence="13 14">
    <name type="scientific">Malassezia globosa (strain ATCC MYA-4612 / CBS 7966)</name>
    <name type="common">Dandruff-associated fungus</name>
    <dbReference type="NCBI Taxonomy" id="425265"/>
    <lineage>
        <taxon>Eukaryota</taxon>
        <taxon>Fungi</taxon>
        <taxon>Dikarya</taxon>
        <taxon>Basidiomycota</taxon>
        <taxon>Ustilaginomycotina</taxon>
        <taxon>Malasseziomycetes</taxon>
        <taxon>Malasseziales</taxon>
        <taxon>Malasseziaceae</taxon>
        <taxon>Malassezia</taxon>
    </lineage>
</organism>
<evidence type="ECO:0000256" key="7">
    <source>
        <dbReference type="ARBA" id="ARBA00023125"/>
    </source>
</evidence>
<sequence>MLPVILQRMKMDDEYNDHTGEGPSSIHTSDVQCLPSQLSWDSCGPAHHAHYASLSRLSISERAGPSRSQGGRIRHAPNRSLPRGDCLLMKETAAEQQPSAPISIPEPHDEYHPRSLSRSFSSYSAASGTSEGFPYTPKMGTSEISIDEERGTGLETLPRKSPMQVSSLLLPEDHERSPNGPFSLAQFYGEPSSSAESRPPETEAAISIPNKNFVCKSKPSNSHAGKFECSYCQKRFSRPSSLRTHIHSHTGEKPYRCDVPGCGRCFSVHSNLRRHQKNHSLSSLTPIIHQDITPPQYQ</sequence>
<dbReference type="VEuPathDB" id="FungiDB:MGL_1078"/>
<dbReference type="SMART" id="SM00355">
    <property type="entry name" value="ZnF_C2H2"/>
    <property type="match status" value="2"/>
</dbReference>
<dbReference type="PROSITE" id="PS50157">
    <property type="entry name" value="ZINC_FINGER_C2H2_2"/>
    <property type="match status" value="2"/>
</dbReference>
<dbReference type="GeneID" id="5856115"/>
<evidence type="ECO:0000256" key="4">
    <source>
        <dbReference type="ARBA" id="ARBA00022771"/>
    </source>
</evidence>
<evidence type="ECO:0000256" key="5">
    <source>
        <dbReference type="ARBA" id="ARBA00022833"/>
    </source>
</evidence>
<dbReference type="PANTHER" id="PTHR16515">
    <property type="entry name" value="PR DOMAIN ZINC FINGER PROTEIN"/>
    <property type="match status" value="1"/>
</dbReference>
<evidence type="ECO:0000256" key="8">
    <source>
        <dbReference type="ARBA" id="ARBA00023163"/>
    </source>
</evidence>
<accession>A8PWE2</accession>
<feature type="compositionally biased region" description="Low complexity" evidence="11">
    <location>
        <begin position="116"/>
        <end position="130"/>
    </location>
</feature>
<dbReference type="Proteomes" id="UP000008837">
    <property type="component" value="Unassembled WGS sequence"/>
</dbReference>
<dbReference type="EMBL" id="AAYY01000003">
    <property type="protein sequence ID" value="EDP44596.1"/>
    <property type="molecule type" value="Genomic_DNA"/>
</dbReference>
<dbReference type="RefSeq" id="XP_001731810.1">
    <property type="nucleotide sequence ID" value="XM_001731758.1"/>
</dbReference>